<organism evidence="3 4">
    <name type="scientific">Lentinula aff. detonsa</name>
    <dbReference type="NCBI Taxonomy" id="2804958"/>
    <lineage>
        <taxon>Eukaryota</taxon>
        <taxon>Fungi</taxon>
        <taxon>Dikarya</taxon>
        <taxon>Basidiomycota</taxon>
        <taxon>Agaricomycotina</taxon>
        <taxon>Agaricomycetes</taxon>
        <taxon>Agaricomycetidae</taxon>
        <taxon>Agaricales</taxon>
        <taxon>Marasmiineae</taxon>
        <taxon>Omphalotaceae</taxon>
        <taxon>Lentinula</taxon>
    </lineage>
</organism>
<evidence type="ECO:0000259" key="2">
    <source>
        <dbReference type="PROSITE" id="PS50158"/>
    </source>
</evidence>
<gene>
    <name evidence="3" type="ORF">GGU10DRAFT_379671</name>
</gene>
<sequence length="334" mass="37021">MSSHSSMLPNLISFPEDCYDHAKFNPRGPDDHFPVHSTLTGIYLSVWSFTPRTYSLRSNLFPTTVHDHNKDRQLVGLSNWAVFRDHLHSVARATGLTGYLLGTIVAPSPIVLTSPSPGGTTVPPLVAAPTLINARTPSLEEWELRDGRLAGIIYQNVKDPRSITLTELMTTHEMWTQLTNEFDTSSAAAQALAKEQIQQFRYSLGTPFEEYFPKYLWVIQNHGSQLHRDLKHVLIEYDMMVESALPSTSSTPIPNALAARSSTGGVVCDNCQRSGHIKKDCWAKGGGSEGKAPCWYNAPKGMEPFSKSVSAALTINVPVPNKHLRLRPTSFKHE</sequence>
<evidence type="ECO:0000256" key="1">
    <source>
        <dbReference type="PROSITE-ProRule" id="PRU00047"/>
    </source>
</evidence>
<keyword evidence="1" id="KW-0479">Metal-binding</keyword>
<feature type="domain" description="CCHC-type" evidence="2">
    <location>
        <begin position="268"/>
        <end position="281"/>
    </location>
</feature>
<evidence type="ECO:0000313" key="4">
    <source>
        <dbReference type="Proteomes" id="UP001163798"/>
    </source>
</evidence>
<keyword evidence="1" id="KW-0863">Zinc-finger</keyword>
<proteinExistence type="predicted"/>
<protein>
    <recommendedName>
        <fullName evidence="2">CCHC-type domain-containing protein</fullName>
    </recommendedName>
</protein>
<dbReference type="PROSITE" id="PS50158">
    <property type="entry name" value="ZF_CCHC"/>
    <property type="match status" value="1"/>
</dbReference>
<accession>A0AA38NNR8</accession>
<dbReference type="GO" id="GO:0008270">
    <property type="term" value="F:zinc ion binding"/>
    <property type="evidence" value="ECO:0007669"/>
    <property type="project" value="UniProtKB-KW"/>
</dbReference>
<comment type="caution">
    <text evidence="3">The sequence shown here is derived from an EMBL/GenBank/DDBJ whole genome shotgun (WGS) entry which is preliminary data.</text>
</comment>
<dbReference type="Proteomes" id="UP001163798">
    <property type="component" value="Unassembled WGS sequence"/>
</dbReference>
<reference evidence="3" key="1">
    <citation type="submission" date="2022-08" db="EMBL/GenBank/DDBJ databases">
        <authorList>
            <consortium name="DOE Joint Genome Institute"/>
            <person name="Min B."/>
            <person name="Riley R."/>
            <person name="Sierra-Patev S."/>
            <person name="Naranjo-Ortiz M."/>
            <person name="Looney B."/>
            <person name="Konkel Z."/>
            <person name="Slot J.C."/>
            <person name="Sakamoto Y."/>
            <person name="Steenwyk J.L."/>
            <person name="Rokas A."/>
            <person name="Carro J."/>
            <person name="Camarero S."/>
            <person name="Ferreira P."/>
            <person name="Molpeceres G."/>
            <person name="Ruiz-Duenas F.J."/>
            <person name="Serrano A."/>
            <person name="Henrissat B."/>
            <person name="Drula E."/>
            <person name="Hughes K.W."/>
            <person name="Mata J.L."/>
            <person name="Ishikawa N.K."/>
            <person name="Vargas-Isla R."/>
            <person name="Ushijima S."/>
            <person name="Smith C.A."/>
            <person name="Ahrendt S."/>
            <person name="Andreopoulos W."/>
            <person name="He G."/>
            <person name="Labutti K."/>
            <person name="Lipzen A."/>
            <person name="Ng V."/>
            <person name="Sandor L."/>
            <person name="Barry K."/>
            <person name="Martinez A.T."/>
            <person name="Xiao Y."/>
            <person name="Gibbons J.G."/>
            <person name="Terashima K."/>
            <person name="Hibbett D.S."/>
            <person name="Grigoriev I.V."/>
        </authorList>
    </citation>
    <scope>NUCLEOTIDE SEQUENCE</scope>
    <source>
        <strain evidence="3">TFB10291</strain>
    </source>
</reference>
<dbReference type="AlphaFoldDB" id="A0AA38NNR8"/>
<dbReference type="GO" id="GO:0003676">
    <property type="term" value="F:nucleic acid binding"/>
    <property type="evidence" value="ECO:0007669"/>
    <property type="project" value="InterPro"/>
</dbReference>
<evidence type="ECO:0000313" key="3">
    <source>
        <dbReference type="EMBL" id="KAJ3781295.1"/>
    </source>
</evidence>
<dbReference type="EMBL" id="MU793576">
    <property type="protein sequence ID" value="KAJ3781295.1"/>
    <property type="molecule type" value="Genomic_DNA"/>
</dbReference>
<name>A0AA38NNR8_9AGAR</name>
<dbReference type="InterPro" id="IPR001878">
    <property type="entry name" value="Znf_CCHC"/>
</dbReference>
<keyword evidence="1" id="KW-0862">Zinc</keyword>
<keyword evidence="4" id="KW-1185">Reference proteome</keyword>